<evidence type="ECO:0000313" key="1">
    <source>
        <dbReference type="EMBL" id="KAJ4331581.1"/>
    </source>
</evidence>
<proteinExistence type="predicted"/>
<keyword evidence="2" id="KW-1185">Reference proteome</keyword>
<reference evidence="1" key="1">
    <citation type="submission" date="2022-10" db="EMBL/GenBank/DDBJ databases">
        <title>Tapping the CABI collections for fungal endophytes: first genome assemblies for Collariella, Neodidymelliopsis, Ascochyta clinopodiicola, Didymella pomorum, Didymosphaeria variabile, Neocosmospora piperis and Neocucurbitaria cava.</title>
        <authorList>
            <person name="Hill R."/>
        </authorList>
    </citation>
    <scope>NUCLEOTIDE SEQUENCE</scope>
    <source>
        <strain evidence="1">IMI 360193</strain>
    </source>
</reference>
<dbReference type="Proteomes" id="UP001140562">
    <property type="component" value="Unassembled WGS sequence"/>
</dbReference>
<protein>
    <submittedName>
        <fullName evidence="1">Uncharacterized protein</fullName>
    </submittedName>
</protein>
<evidence type="ECO:0000313" key="2">
    <source>
        <dbReference type="Proteomes" id="UP001140562"/>
    </source>
</evidence>
<organism evidence="1 2">
    <name type="scientific">Didymella glomerata</name>
    <dbReference type="NCBI Taxonomy" id="749621"/>
    <lineage>
        <taxon>Eukaryota</taxon>
        <taxon>Fungi</taxon>
        <taxon>Dikarya</taxon>
        <taxon>Ascomycota</taxon>
        <taxon>Pezizomycotina</taxon>
        <taxon>Dothideomycetes</taxon>
        <taxon>Pleosporomycetidae</taxon>
        <taxon>Pleosporales</taxon>
        <taxon>Pleosporineae</taxon>
        <taxon>Didymellaceae</taxon>
        <taxon>Didymella</taxon>
    </lineage>
</organism>
<gene>
    <name evidence="1" type="ORF">N0V87_009033</name>
</gene>
<dbReference type="EMBL" id="JAPEUV010000144">
    <property type="protein sequence ID" value="KAJ4331581.1"/>
    <property type="molecule type" value="Genomic_DNA"/>
</dbReference>
<sequence>MLEETEMFDHLEDGGISAILVDSADDGLQGAGDHLCGHNGACVAVDKGINAMISHIEGVLASVLTASIEPEATQDFGLNRVSKH</sequence>
<name>A0A9W8WRW7_9PLEO</name>
<comment type="caution">
    <text evidence="1">The sequence shown here is derived from an EMBL/GenBank/DDBJ whole genome shotgun (WGS) entry which is preliminary data.</text>
</comment>
<accession>A0A9W8WRW7</accession>
<dbReference type="AlphaFoldDB" id="A0A9W8WRW7"/>